<dbReference type="GO" id="GO:0005634">
    <property type="term" value="C:nucleus"/>
    <property type="evidence" value="ECO:0007669"/>
    <property type="project" value="UniProtKB-SubCell"/>
</dbReference>
<name>A0A8S1CF36_9INSE</name>
<comment type="caution">
    <text evidence="6">The sequence shown here is derived from an EMBL/GenBank/DDBJ whole genome shotgun (WGS) entry which is preliminary data.</text>
</comment>
<feature type="domain" description="SKP1 component POZ" evidence="5">
    <location>
        <begin position="18"/>
        <end position="80"/>
    </location>
</feature>
<evidence type="ECO:0000256" key="4">
    <source>
        <dbReference type="ARBA" id="ARBA00023242"/>
    </source>
</evidence>
<evidence type="ECO:0000256" key="2">
    <source>
        <dbReference type="ARBA" id="ARBA00009993"/>
    </source>
</evidence>
<dbReference type="Pfam" id="PF03931">
    <property type="entry name" value="Skp1_POZ"/>
    <property type="match status" value="1"/>
</dbReference>
<sequence>MSDGQPIEKNCVGPDAEYIKLISSDKKEFLVKRSHAEAHSGTIKNMLSGPTLCAEGETNQIEFNQISSEVLEVICNFLEYKAGFAAIEQEGESVSGAAVGRGAAAAAAGSRQSGPLLSVLFVVLAGKKESLSPLESRRVGKLSIGQQPQLGRREGVVLRPPTSLPQMIVWTWKV</sequence>
<evidence type="ECO:0000259" key="5">
    <source>
        <dbReference type="Pfam" id="PF03931"/>
    </source>
</evidence>
<evidence type="ECO:0000313" key="6">
    <source>
        <dbReference type="EMBL" id="CAB3366809.1"/>
    </source>
</evidence>
<dbReference type="AlphaFoldDB" id="A0A8S1CF36"/>
<dbReference type="InterPro" id="IPR016073">
    <property type="entry name" value="Skp1_comp_POZ"/>
</dbReference>
<reference evidence="6 7" key="1">
    <citation type="submission" date="2020-04" db="EMBL/GenBank/DDBJ databases">
        <authorList>
            <person name="Alioto T."/>
            <person name="Alioto T."/>
            <person name="Gomez Garrido J."/>
        </authorList>
    </citation>
    <scope>NUCLEOTIDE SEQUENCE [LARGE SCALE GENOMIC DNA]</scope>
</reference>
<dbReference type="InterPro" id="IPR011333">
    <property type="entry name" value="SKP1/BTB/POZ_sf"/>
</dbReference>
<dbReference type="SUPFAM" id="SSF54695">
    <property type="entry name" value="POZ domain"/>
    <property type="match status" value="1"/>
</dbReference>
<dbReference type="Gene3D" id="3.30.710.10">
    <property type="entry name" value="Potassium Channel Kv1.1, Chain A"/>
    <property type="match status" value="1"/>
</dbReference>
<evidence type="ECO:0000313" key="7">
    <source>
        <dbReference type="Proteomes" id="UP000494165"/>
    </source>
</evidence>
<dbReference type="EMBL" id="CADEPI010000027">
    <property type="protein sequence ID" value="CAB3366809.1"/>
    <property type="molecule type" value="Genomic_DNA"/>
</dbReference>
<evidence type="ECO:0000256" key="1">
    <source>
        <dbReference type="ARBA" id="ARBA00004123"/>
    </source>
</evidence>
<comment type="similarity">
    <text evidence="2">Belongs to the SKP1 family.</text>
</comment>
<dbReference type="PANTHER" id="PTHR20648">
    <property type="entry name" value="ELONGIN-C"/>
    <property type="match status" value="1"/>
</dbReference>
<protein>
    <recommendedName>
        <fullName evidence="3">Elongin-C</fullName>
    </recommendedName>
</protein>
<evidence type="ECO:0000256" key="3">
    <source>
        <dbReference type="ARBA" id="ARBA00021347"/>
    </source>
</evidence>
<accession>A0A8S1CF36</accession>
<comment type="subcellular location">
    <subcellularLocation>
        <location evidence="1">Nucleus</location>
    </subcellularLocation>
</comment>
<dbReference type="SMART" id="SM00512">
    <property type="entry name" value="Skp1"/>
    <property type="match status" value="1"/>
</dbReference>
<dbReference type="OrthoDB" id="249087at2759"/>
<dbReference type="InterPro" id="IPR001232">
    <property type="entry name" value="SKP1-like"/>
</dbReference>
<dbReference type="FunFam" id="3.30.710.10:FF:000035">
    <property type="entry name" value="Elongin C transcription elongation factor"/>
    <property type="match status" value="1"/>
</dbReference>
<gene>
    <name evidence="6" type="ORF">CLODIP_2_CD13310</name>
</gene>
<dbReference type="InterPro" id="IPR039948">
    <property type="entry name" value="ELC1"/>
</dbReference>
<dbReference type="Proteomes" id="UP000494165">
    <property type="component" value="Unassembled WGS sequence"/>
</dbReference>
<proteinExistence type="inferred from homology"/>
<keyword evidence="4" id="KW-0539">Nucleus</keyword>
<organism evidence="6 7">
    <name type="scientific">Cloeon dipterum</name>
    <dbReference type="NCBI Taxonomy" id="197152"/>
    <lineage>
        <taxon>Eukaryota</taxon>
        <taxon>Metazoa</taxon>
        <taxon>Ecdysozoa</taxon>
        <taxon>Arthropoda</taxon>
        <taxon>Hexapoda</taxon>
        <taxon>Insecta</taxon>
        <taxon>Pterygota</taxon>
        <taxon>Palaeoptera</taxon>
        <taxon>Ephemeroptera</taxon>
        <taxon>Pisciforma</taxon>
        <taxon>Baetidae</taxon>
        <taxon>Cloeon</taxon>
    </lineage>
</organism>
<keyword evidence="7" id="KW-1185">Reference proteome</keyword>
<dbReference type="GO" id="GO:0006511">
    <property type="term" value="P:ubiquitin-dependent protein catabolic process"/>
    <property type="evidence" value="ECO:0007669"/>
    <property type="project" value="InterPro"/>
</dbReference>